<comment type="caution">
    <text evidence="1">The sequence shown here is derived from an EMBL/GenBank/DDBJ whole genome shotgun (WGS) entry which is preliminary data.</text>
</comment>
<evidence type="ECO:0000313" key="2">
    <source>
        <dbReference type="Proteomes" id="UP000886998"/>
    </source>
</evidence>
<gene>
    <name evidence="1" type="ORF">TNIN_155541</name>
</gene>
<dbReference type="Proteomes" id="UP000886998">
    <property type="component" value="Unassembled WGS sequence"/>
</dbReference>
<reference evidence="1" key="1">
    <citation type="submission" date="2020-08" db="EMBL/GenBank/DDBJ databases">
        <title>Multicomponent nature underlies the extraordinary mechanical properties of spider dragline silk.</title>
        <authorList>
            <person name="Kono N."/>
            <person name="Nakamura H."/>
            <person name="Mori M."/>
            <person name="Yoshida Y."/>
            <person name="Ohtoshi R."/>
            <person name="Malay A.D."/>
            <person name="Moran D.A.P."/>
            <person name="Tomita M."/>
            <person name="Numata K."/>
            <person name="Arakawa K."/>
        </authorList>
    </citation>
    <scope>NUCLEOTIDE SEQUENCE</scope>
</reference>
<accession>A0A8X6YWZ9</accession>
<keyword evidence="2" id="KW-1185">Reference proteome</keyword>
<dbReference type="AlphaFoldDB" id="A0A8X6YWZ9"/>
<dbReference type="EMBL" id="BMAV01023599">
    <property type="protein sequence ID" value="GFY79497.1"/>
    <property type="molecule type" value="Genomic_DNA"/>
</dbReference>
<protein>
    <submittedName>
        <fullName evidence="1">Uncharacterized protein</fullName>
    </submittedName>
</protein>
<organism evidence="1 2">
    <name type="scientific">Trichonephila inaurata madagascariensis</name>
    <dbReference type="NCBI Taxonomy" id="2747483"/>
    <lineage>
        <taxon>Eukaryota</taxon>
        <taxon>Metazoa</taxon>
        <taxon>Ecdysozoa</taxon>
        <taxon>Arthropoda</taxon>
        <taxon>Chelicerata</taxon>
        <taxon>Arachnida</taxon>
        <taxon>Araneae</taxon>
        <taxon>Araneomorphae</taxon>
        <taxon>Entelegynae</taxon>
        <taxon>Araneoidea</taxon>
        <taxon>Nephilidae</taxon>
        <taxon>Trichonephila</taxon>
        <taxon>Trichonephila inaurata</taxon>
    </lineage>
</organism>
<proteinExistence type="predicted"/>
<name>A0A8X6YWZ9_9ARAC</name>
<evidence type="ECO:0000313" key="1">
    <source>
        <dbReference type="EMBL" id="GFY79497.1"/>
    </source>
</evidence>
<sequence length="184" mass="21106">MKLEENLAEDIENLLPSFKEEKDTKSLININTDEFIKAQQKSEELAPLIQKVEKGMNNEASDYSLTKGKHLIKSRKNKNGDIRQLLVIPEKFRSSILKMGHEGHHTEGTEMPLMFDTMGFMVFHKTNSCFFLLQHMNLLQQYHASCTSFTSSSTLTSLHCNIRCCFSLGLFVQFCKVARRRRGG</sequence>